<dbReference type="InterPro" id="IPR029065">
    <property type="entry name" value="Enolase_C-like"/>
</dbReference>
<dbReference type="InterPro" id="IPR034603">
    <property type="entry name" value="Dipeptide_epimerase"/>
</dbReference>
<reference evidence="8" key="1">
    <citation type="journal article" date="2019" name="Int. J. Syst. Evol. Microbiol.">
        <title>The Global Catalogue of Microorganisms (GCM) 10K type strain sequencing project: providing services to taxonomists for standard genome sequencing and annotation.</title>
        <authorList>
            <consortium name="The Broad Institute Genomics Platform"/>
            <consortium name="The Broad Institute Genome Sequencing Center for Infectious Disease"/>
            <person name="Wu L."/>
            <person name="Ma J."/>
        </authorList>
    </citation>
    <scope>NUCLEOTIDE SEQUENCE [LARGE SCALE GENOMIC DNA]</scope>
    <source>
        <strain evidence="8">CGMCC 1.12922</strain>
    </source>
</reference>
<dbReference type="SFLD" id="SFLDS00001">
    <property type="entry name" value="Enolase"/>
    <property type="match status" value="1"/>
</dbReference>
<dbReference type="CDD" id="cd03319">
    <property type="entry name" value="L-Ala-DL-Glu_epimerase"/>
    <property type="match status" value="1"/>
</dbReference>
<keyword evidence="3 5" id="KW-0460">Magnesium</keyword>
<dbReference type="SUPFAM" id="SSF54826">
    <property type="entry name" value="Enolase N-terminal domain-like"/>
    <property type="match status" value="1"/>
</dbReference>
<dbReference type="InterPro" id="IPR013342">
    <property type="entry name" value="Mandelate_racemase_C"/>
</dbReference>
<dbReference type="Pfam" id="PF13378">
    <property type="entry name" value="MR_MLE_C"/>
    <property type="match status" value="1"/>
</dbReference>
<dbReference type="Pfam" id="PF02746">
    <property type="entry name" value="MR_MLE_N"/>
    <property type="match status" value="1"/>
</dbReference>
<dbReference type="Gene3D" id="3.30.390.10">
    <property type="entry name" value="Enolase-like, N-terminal domain"/>
    <property type="match status" value="1"/>
</dbReference>
<keyword evidence="2 5" id="KW-0479">Metal-binding</keyword>
<sequence length="321" mass="34283">MRLSVTEERFPLAEVFTISRGSKSEAAVLTVRVEDTGATGWGECVPYARYGETLESVRAEIEALPERFTRAELQALLPAGAARNAVDCALWDLEAKRAGKRAWELAGLERPGPEITAYTLSLGTPDDMRAKAAANAHRPLLKIKLGTPDDMPRLEAVRAGAPKSRIIVDANEGWTAEVYADLAPHLIRLGVELVEQPLPAGADDMLAEIARPLPVCADESCHDRASLPGLKGKYDVVNIKLDKTGGLTEALALRDAARAEGFRVMVGCMVGSSLAMAPAVLVAQGAMVTDLDGPLLLAKDRPHALRYDAAGVHPPEAALWG</sequence>
<accession>A0ABQ1QMX9</accession>
<organism evidence="7 8">
    <name type="scientific">Sinisalibacter lacisalsi</name>
    <dbReference type="NCBI Taxonomy" id="1526570"/>
    <lineage>
        <taxon>Bacteria</taxon>
        <taxon>Pseudomonadati</taxon>
        <taxon>Pseudomonadota</taxon>
        <taxon>Alphaproteobacteria</taxon>
        <taxon>Rhodobacterales</taxon>
        <taxon>Roseobacteraceae</taxon>
        <taxon>Sinisalibacter</taxon>
    </lineage>
</organism>
<dbReference type="SFLD" id="SFLDG00180">
    <property type="entry name" value="muconate_cycloisomerase"/>
    <property type="match status" value="1"/>
</dbReference>
<proteinExistence type="inferred from homology"/>
<protein>
    <recommendedName>
        <fullName evidence="5">Dipeptide epimerase</fullName>
        <ecNumber evidence="5">5.1.1.-</ecNumber>
    </recommendedName>
</protein>
<dbReference type="InterPro" id="IPR036849">
    <property type="entry name" value="Enolase-like_C_sf"/>
</dbReference>
<gene>
    <name evidence="7" type="ORF">GCM10011358_21040</name>
</gene>
<dbReference type="Proteomes" id="UP000617355">
    <property type="component" value="Unassembled WGS sequence"/>
</dbReference>
<comment type="similarity">
    <text evidence="1 5">Belongs to the mandelate racemase/muconate lactonizing enzyme family.</text>
</comment>
<evidence type="ECO:0000256" key="2">
    <source>
        <dbReference type="ARBA" id="ARBA00022723"/>
    </source>
</evidence>
<evidence type="ECO:0000313" key="8">
    <source>
        <dbReference type="Proteomes" id="UP000617355"/>
    </source>
</evidence>
<dbReference type="Gene3D" id="3.20.20.120">
    <property type="entry name" value="Enolase-like C-terminal domain"/>
    <property type="match status" value="1"/>
</dbReference>
<dbReference type="SUPFAM" id="SSF51604">
    <property type="entry name" value="Enolase C-terminal domain-like"/>
    <property type="match status" value="1"/>
</dbReference>
<dbReference type="InterPro" id="IPR034593">
    <property type="entry name" value="DgoD-like"/>
</dbReference>
<dbReference type="InterPro" id="IPR013341">
    <property type="entry name" value="Mandelate_racemase_N_dom"/>
</dbReference>
<feature type="domain" description="Mandelate racemase/muconate lactonizing enzyme C-terminal" evidence="6">
    <location>
        <begin position="125"/>
        <end position="216"/>
    </location>
</feature>
<dbReference type="EMBL" id="BMGI01000003">
    <property type="protein sequence ID" value="GGD37109.1"/>
    <property type="molecule type" value="Genomic_DNA"/>
</dbReference>
<comment type="caution">
    <text evidence="7">The sequence shown here is derived from an EMBL/GenBank/DDBJ whole genome shotgun (WGS) entry which is preliminary data.</text>
</comment>
<evidence type="ECO:0000256" key="4">
    <source>
        <dbReference type="ARBA" id="ARBA00023235"/>
    </source>
</evidence>
<evidence type="ECO:0000313" key="7">
    <source>
        <dbReference type="EMBL" id="GGD37109.1"/>
    </source>
</evidence>
<evidence type="ECO:0000259" key="6">
    <source>
        <dbReference type="SMART" id="SM00922"/>
    </source>
</evidence>
<dbReference type="PANTHER" id="PTHR48080:SF3">
    <property type="entry name" value="ENOLASE SUPERFAMILY MEMBER DDB_G0284701"/>
    <property type="match status" value="1"/>
</dbReference>
<dbReference type="PANTHER" id="PTHR48080">
    <property type="entry name" value="D-GALACTONATE DEHYDRATASE-RELATED"/>
    <property type="match status" value="1"/>
</dbReference>
<dbReference type="RefSeq" id="WP_188527612.1">
    <property type="nucleotide sequence ID" value="NZ_BMGI01000003.1"/>
</dbReference>
<dbReference type="EC" id="5.1.1.-" evidence="5"/>
<keyword evidence="8" id="KW-1185">Reference proteome</keyword>
<evidence type="ECO:0000256" key="1">
    <source>
        <dbReference type="ARBA" id="ARBA00008031"/>
    </source>
</evidence>
<comment type="cofactor">
    <cofactor evidence="5">
        <name>Mg(2+)</name>
        <dbReference type="ChEBI" id="CHEBI:18420"/>
    </cofactor>
    <text evidence="5">Binds 1 Mg(2+) ion per subunit.</text>
</comment>
<evidence type="ECO:0000256" key="3">
    <source>
        <dbReference type="ARBA" id="ARBA00022842"/>
    </source>
</evidence>
<dbReference type="NCBIfam" id="NF042940">
    <property type="entry name" value="racemase_DgcA"/>
    <property type="match status" value="1"/>
</dbReference>
<evidence type="ECO:0000256" key="5">
    <source>
        <dbReference type="RuleBase" id="RU366006"/>
    </source>
</evidence>
<name>A0ABQ1QMX9_9RHOB</name>
<dbReference type="InterPro" id="IPR029017">
    <property type="entry name" value="Enolase-like_N"/>
</dbReference>
<dbReference type="SMART" id="SM00922">
    <property type="entry name" value="MR_MLE"/>
    <property type="match status" value="1"/>
</dbReference>
<keyword evidence="4 5" id="KW-0413">Isomerase</keyword>
<dbReference type="SFLD" id="SFLDF00010">
    <property type="entry name" value="dipeptide_epimerase"/>
    <property type="match status" value="1"/>
</dbReference>